<dbReference type="EMBL" id="JBBDGM010000006">
    <property type="protein sequence ID" value="MEJ1088507.1"/>
    <property type="molecule type" value="Genomic_DNA"/>
</dbReference>
<comment type="similarity">
    <text evidence="7 8">Belongs to the PINc/VapC protein family.</text>
</comment>
<organism evidence="10 11">
    <name type="scientific">Microbacterium bandirmense</name>
    <dbReference type="NCBI Taxonomy" id="3122050"/>
    <lineage>
        <taxon>Bacteria</taxon>
        <taxon>Bacillati</taxon>
        <taxon>Actinomycetota</taxon>
        <taxon>Actinomycetes</taxon>
        <taxon>Micrococcales</taxon>
        <taxon>Microbacteriaceae</taxon>
        <taxon>Microbacterium</taxon>
    </lineage>
</organism>
<comment type="cofactor">
    <cofactor evidence="1 8">
        <name>Mg(2+)</name>
        <dbReference type="ChEBI" id="CHEBI:18420"/>
    </cofactor>
</comment>
<proteinExistence type="inferred from homology"/>
<dbReference type="Proteomes" id="UP001371224">
    <property type="component" value="Unassembled WGS sequence"/>
</dbReference>
<gene>
    <name evidence="8" type="primary">vapC</name>
    <name evidence="10" type="ORF">WDU99_09290</name>
</gene>
<evidence type="ECO:0000256" key="1">
    <source>
        <dbReference type="ARBA" id="ARBA00001946"/>
    </source>
</evidence>
<dbReference type="PANTHER" id="PTHR33653">
    <property type="entry name" value="RIBONUCLEASE VAPC2"/>
    <property type="match status" value="1"/>
</dbReference>
<evidence type="ECO:0000256" key="3">
    <source>
        <dbReference type="ARBA" id="ARBA00022722"/>
    </source>
</evidence>
<evidence type="ECO:0000256" key="5">
    <source>
        <dbReference type="ARBA" id="ARBA00022801"/>
    </source>
</evidence>
<dbReference type="PANTHER" id="PTHR33653:SF1">
    <property type="entry name" value="RIBONUCLEASE VAPC2"/>
    <property type="match status" value="1"/>
</dbReference>
<comment type="function">
    <text evidence="8">Toxic component of a toxin-antitoxin (TA) system. An RNase.</text>
</comment>
<evidence type="ECO:0000256" key="7">
    <source>
        <dbReference type="ARBA" id="ARBA00038093"/>
    </source>
</evidence>
<keyword evidence="5 8" id="KW-0378">Hydrolase</keyword>
<keyword evidence="11" id="KW-1185">Reference proteome</keyword>
<dbReference type="Pfam" id="PF01850">
    <property type="entry name" value="PIN"/>
    <property type="match status" value="1"/>
</dbReference>
<reference evidence="10 11" key="1">
    <citation type="submission" date="2024-02" db="EMBL/GenBank/DDBJ databases">
        <authorList>
            <person name="Saticioglu I.B."/>
        </authorList>
    </citation>
    <scope>NUCLEOTIDE SEQUENCE [LARGE SCALE GENOMIC DNA]</scope>
    <source>
        <strain evidence="10 11">Mu-80</strain>
    </source>
</reference>
<keyword evidence="3 8" id="KW-0540">Nuclease</keyword>
<dbReference type="CDD" id="cd18746">
    <property type="entry name" value="PIN_VapC4-5_FitB-like"/>
    <property type="match status" value="1"/>
</dbReference>
<dbReference type="SUPFAM" id="SSF88723">
    <property type="entry name" value="PIN domain-like"/>
    <property type="match status" value="1"/>
</dbReference>
<feature type="binding site" evidence="8">
    <location>
        <position position="5"/>
    </location>
    <ligand>
        <name>Mg(2+)</name>
        <dbReference type="ChEBI" id="CHEBI:18420"/>
    </ligand>
</feature>
<evidence type="ECO:0000313" key="10">
    <source>
        <dbReference type="EMBL" id="MEJ1088507.1"/>
    </source>
</evidence>
<feature type="binding site" evidence="8">
    <location>
        <position position="100"/>
    </location>
    <ligand>
        <name>Mg(2+)</name>
        <dbReference type="ChEBI" id="CHEBI:18420"/>
    </ligand>
</feature>
<evidence type="ECO:0000259" key="9">
    <source>
        <dbReference type="Pfam" id="PF01850"/>
    </source>
</evidence>
<dbReference type="RefSeq" id="WP_337332167.1">
    <property type="nucleotide sequence ID" value="NZ_JBBDGM010000006.1"/>
</dbReference>
<name>A0ABU8LB07_9MICO</name>
<dbReference type="HAMAP" id="MF_00265">
    <property type="entry name" value="VapC_Nob1"/>
    <property type="match status" value="1"/>
</dbReference>
<protein>
    <recommendedName>
        <fullName evidence="8">Ribonuclease VapC</fullName>
        <shortName evidence="8">RNase VapC</shortName>
        <ecNumber evidence="8">3.1.-.-</ecNumber>
    </recommendedName>
    <alternativeName>
        <fullName evidence="8">Toxin VapC</fullName>
    </alternativeName>
</protein>
<evidence type="ECO:0000256" key="2">
    <source>
        <dbReference type="ARBA" id="ARBA00022649"/>
    </source>
</evidence>
<keyword evidence="8" id="KW-0800">Toxin</keyword>
<keyword evidence="2 8" id="KW-1277">Toxin-antitoxin system</keyword>
<dbReference type="EC" id="3.1.-.-" evidence="8"/>
<evidence type="ECO:0000256" key="8">
    <source>
        <dbReference type="HAMAP-Rule" id="MF_00265"/>
    </source>
</evidence>
<dbReference type="InterPro" id="IPR050556">
    <property type="entry name" value="Type_II_TA_system_RNase"/>
</dbReference>
<keyword evidence="6 8" id="KW-0460">Magnesium</keyword>
<dbReference type="Gene3D" id="3.40.50.1010">
    <property type="entry name" value="5'-nuclease"/>
    <property type="match status" value="1"/>
</dbReference>
<dbReference type="InterPro" id="IPR022907">
    <property type="entry name" value="VapC_family"/>
</dbReference>
<dbReference type="InterPro" id="IPR002716">
    <property type="entry name" value="PIN_dom"/>
</dbReference>
<accession>A0ABU8LB07</accession>
<feature type="domain" description="PIN" evidence="9">
    <location>
        <begin position="3"/>
        <end position="122"/>
    </location>
</feature>
<keyword evidence="4 8" id="KW-0479">Metal-binding</keyword>
<comment type="caution">
    <text evidence="10">The sequence shown here is derived from an EMBL/GenBank/DDBJ whole genome shotgun (WGS) entry which is preliminary data.</text>
</comment>
<evidence type="ECO:0000256" key="6">
    <source>
        <dbReference type="ARBA" id="ARBA00022842"/>
    </source>
</evidence>
<evidence type="ECO:0000313" key="11">
    <source>
        <dbReference type="Proteomes" id="UP001371224"/>
    </source>
</evidence>
<evidence type="ECO:0000256" key="4">
    <source>
        <dbReference type="ARBA" id="ARBA00022723"/>
    </source>
</evidence>
<dbReference type="InterPro" id="IPR029060">
    <property type="entry name" value="PIN-like_dom_sf"/>
</dbReference>
<sequence length="140" mass="15666">MFLLDTNVISETSRKRADPQVVAWLRGLRPGQWRVSVVTAYELELGVAGLRRRDESQALVLERWLSHAREGYAERMLPVTAEIARRCAAIQVPNRRQLTDALIAATALHHGLTVATRNEKDFDIPGLRVVNPFAEAVGAR</sequence>